<dbReference type="Proteomes" id="UP001630127">
    <property type="component" value="Unassembled WGS sequence"/>
</dbReference>
<organism evidence="3 4">
    <name type="scientific">Cinchona calisaya</name>
    <dbReference type="NCBI Taxonomy" id="153742"/>
    <lineage>
        <taxon>Eukaryota</taxon>
        <taxon>Viridiplantae</taxon>
        <taxon>Streptophyta</taxon>
        <taxon>Embryophyta</taxon>
        <taxon>Tracheophyta</taxon>
        <taxon>Spermatophyta</taxon>
        <taxon>Magnoliopsida</taxon>
        <taxon>eudicotyledons</taxon>
        <taxon>Gunneridae</taxon>
        <taxon>Pentapetalae</taxon>
        <taxon>asterids</taxon>
        <taxon>lamiids</taxon>
        <taxon>Gentianales</taxon>
        <taxon>Rubiaceae</taxon>
        <taxon>Cinchonoideae</taxon>
        <taxon>Cinchoneae</taxon>
        <taxon>Cinchona</taxon>
    </lineage>
</organism>
<proteinExistence type="inferred from homology"/>
<protein>
    <submittedName>
        <fullName evidence="3">Uncharacterized protein</fullName>
    </submittedName>
</protein>
<dbReference type="Pfam" id="PF13561">
    <property type="entry name" value="adh_short_C2"/>
    <property type="match status" value="1"/>
</dbReference>
<dbReference type="Pfam" id="PF00106">
    <property type="entry name" value="adh_short"/>
    <property type="match status" value="1"/>
</dbReference>
<dbReference type="InterPro" id="IPR036291">
    <property type="entry name" value="NAD(P)-bd_dom_sf"/>
</dbReference>
<evidence type="ECO:0000313" key="3">
    <source>
        <dbReference type="EMBL" id="KAL3519801.1"/>
    </source>
</evidence>
<keyword evidence="4" id="KW-1185">Reference proteome</keyword>
<evidence type="ECO:0000313" key="4">
    <source>
        <dbReference type="Proteomes" id="UP001630127"/>
    </source>
</evidence>
<dbReference type="PANTHER" id="PTHR42820">
    <property type="entry name" value="SHORT-CHAIN DEHYDROGENASE REDUCTASE"/>
    <property type="match status" value="1"/>
</dbReference>
<dbReference type="AlphaFoldDB" id="A0ABD2ZK18"/>
<evidence type="ECO:0000256" key="1">
    <source>
        <dbReference type="ARBA" id="ARBA00006484"/>
    </source>
</evidence>
<dbReference type="SUPFAM" id="SSF51735">
    <property type="entry name" value="NAD(P)-binding Rossmann-fold domains"/>
    <property type="match status" value="2"/>
</dbReference>
<dbReference type="EMBL" id="JBJUIK010000008">
    <property type="protein sequence ID" value="KAL3519801.1"/>
    <property type="molecule type" value="Genomic_DNA"/>
</dbReference>
<gene>
    <name evidence="3" type="ORF">ACH5RR_017950</name>
</gene>
<comment type="caution">
    <text evidence="3">The sequence shown here is derived from an EMBL/GenBank/DDBJ whole genome shotgun (WGS) entry which is preliminary data.</text>
</comment>
<dbReference type="PANTHER" id="PTHR42820:SF13">
    <property type="entry name" value="(-)-ISOPIPERITENOL_(-)-CARVEOL DEHYDROGENASE, MITOCHONDRIAL-LIKE"/>
    <property type="match status" value="1"/>
</dbReference>
<name>A0ABD2ZK18_9GENT</name>
<accession>A0ABD2ZK18</accession>
<evidence type="ECO:0000256" key="2">
    <source>
        <dbReference type="ARBA" id="ARBA00023027"/>
    </source>
</evidence>
<keyword evidence="2" id="KW-0520">NAD</keyword>
<dbReference type="Gene3D" id="3.40.50.720">
    <property type="entry name" value="NAD(P)-binding Rossmann-like Domain"/>
    <property type="match status" value="2"/>
</dbReference>
<reference evidence="3 4" key="1">
    <citation type="submission" date="2024-11" db="EMBL/GenBank/DDBJ databases">
        <title>A near-complete genome assembly of Cinchona calisaya.</title>
        <authorList>
            <person name="Lian D.C."/>
            <person name="Zhao X.W."/>
            <person name="Wei L."/>
        </authorList>
    </citation>
    <scope>NUCLEOTIDE SEQUENCE [LARGE SCALE GENOMIC DNA]</scope>
    <source>
        <tissue evidence="3">Nenye</tissue>
    </source>
</reference>
<comment type="similarity">
    <text evidence="1">Belongs to the short-chain dehydrogenases/reductases (SDR) family.</text>
</comment>
<dbReference type="InterPro" id="IPR002347">
    <property type="entry name" value="SDR_fam"/>
</dbReference>
<sequence>MSNPSQVKKLHNKVAIITGGASGFGEATASRFAEQGARAVAIADIQEEKGQKGELCGAGAGGNADDVPRVPDECGDVERSFEADFAVKKSGFLKAKNVADAVLFLASDDSQFVTGHSLAVDAGYVPSNGPKY</sequence>